<dbReference type="PROSITE" id="PS00463">
    <property type="entry name" value="ZN2_CY6_FUNGAL_1"/>
    <property type="match status" value="1"/>
</dbReference>
<dbReference type="InterPro" id="IPR046676">
    <property type="entry name" value="DUF6546"/>
</dbReference>
<comment type="caution">
    <text evidence="5">The sequence shown here is derived from an EMBL/GenBank/DDBJ whole genome shotgun (WGS) entry which is preliminary data.</text>
</comment>
<dbReference type="InterPro" id="IPR036864">
    <property type="entry name" value="Zn2-C6_fun-type_DNA-bd_sf"/>
</dbReference>
<dbReference type="SUPFAM" id="SSF57701">
    <property type="entry name" value="Zn2/Cys6 DNA-binding domain"/>
    <property type="match status" value="1"/>
</dbReference>
<feature type="region of interest" description="Disordered" evidence="3">
    <location>
        <begin position="280"/>
        <end position="318"/>
    </location>
</feature>
<feature type="coiled-coil region" evidence="2">
    <location>
        <begin position="227"/>
        <end position="261"/>
    </location>
</feature>
<dbReference type="CDD" id="cd12148">
    <property type="entry name" value="fungal_TF_MHR"/>
    <property type="match status" value="1"/>
</dbReference>
<evidence type="ECO:0000313" key="5">
    <source>
        <dbReference type="EMBL" id="KAF5629983.1"/>
    </source>
</evidence>
<dbReference type="CDD" id="cd00067">
    <property type="entry name" value="GAL4"/>
    <property type="match status" value="1"/>
</dbReference>
<gene>
    <name evidence="5" type="ORF">FTJAE_8353</name>
</gene>
<dbReference type="Pfam" id="PF20183">
    <property type="entry name" value="DUF6546"/>
    <property type="match status" value="1"/>
</dbReference>
<dbReference type="Proteomes" id="UP000530670">
    <property type="component" value="Unassembled WGS sequence"/>
</dbReference>
<reference evidence="5 6" key="1">
    <citation type="submission" date="2020-05" db="EMBL/GenBank/DDBJ databases">
        <title>Identification and distribution of gene clusters putatively required for synthesis of sphingolipid metabolism inhibitors in phylogenetically diverse species of the filamentous fungus Fusarium.</title>
        <authorList>
            <person name="Kim H.-S."/>
            <person name="Busman M."/>
            <person name="Brown D.W."/>
            <person name="Divon H."/>
            <person name="Uhlig S."/>
            <person name="Proctor R.H."/>
        </authorList>
    </citation>
    <scope>NUCLEOTIDE SEQUENCE [LARGE SCALE GENOMIC DNA]</scope>
    <source>
        <strain evidence="5 6">NRRL 66243</strain>
    </source>
</reference>
<keyword evidence="2" id="KW-0175">Coiled coil</keyword>
<dbReference type="InterPro" id="IPR053187">
    <property type="entry name" value="Notoamide_regulator"/>
</dbReference>
<sequence>MGQDEVGLQVLPPPPGYSTSNQHEDFIMPTSFTIHKQGESEVKFNIRGNSGSTPLSIACTYKNTDDDFEARVNLLPRKDENASPLATVKYSRHSAELEFINKSPPSHITMYYRLLGDRNATHSFNVNTPQRTSFEWRNLGDGEGWKFPCMNEVIESNLLGIMNYPPLLPRDRTLPFSKGAPTLAPKRRAVAIACDACRSRKVRCTGEFPTCAACQRRGAECNYADIANDREMHSNQLKRRVKELEDENRSFRNLFQSLRKRDGTTNQDLLRRIQAGDDFGTVIEHARNPGGQGKRKRSPSPSLMARQRPSDSTTIRGILPRTPVASPAAIYPNVLPIYNSPSPAPLPSPPINTPSSPKDAILDLLTLSQKGKPDLVLLNEARPKEHCDLRLNELSVSYWTRVPISNRSASMLISTFLETDNSAVGFINKDLFLTDLVQHNPTFCSAFLVNSILYLACFAHTASDGRAATLAHSFFNDAERLYRAERLSDSLTTLAAINIFSLGCFSHGNDNLGQDLLLSGRQMGNRMNFYGLDATSSEMRGFQELPDDHSESQASWGTFNWLTDVNSNFTRLPFDVELFIVNDLIELYKHDEKRLTPLATVSETWQRIVEKHTFQNFKLSVQELPVFQSFVQRGRLQFVKSMTLKVRTNPSWHEDCDWDIFRNILSSVISSTTAIEFIRIERWWNVFGICDSRGGRTANMELLDLISQAADHLEHIAVSYAVSAEDFLDRCREQKVLGDCLTSVMRMPALEMLEVWELGLQGLQVHIFRLHPSISRAWKNVFAGREGYTLEMEEHRFARADIVTLSDMLPHLMLKDKILHASTRNWVSELTMLPTTFQCSHTHTAVRCTMISPTTAVVQSASSCTRVPPEIELYIAQALIETHKQSKNPTSRLSTFATVSKTWQSLIEKETYSHIKITSHELGSFKKYVRSYRKLLVKHILLEISYNFHRDELEDSQKVRFSKAVHALWRILSRWKVCRVAVELGIVSSHARTLRNAHDRIGASQHYPLDRSRTRDPRFAELIDFWAIFGPYFMGTNSARFDRTSFPLQGASSLPNVDAIAELVIRREYHPNISPATLYEIISSAPCIESIHLERWCYGLRLQDGNWDRAFQRTGLLVPDSAKRLTYFEEFHTPYHQWSGEMVLPRPSNTLLDSISDAADRLEHIAVSFAFDAQTLFDRFTQTDFKALKTLALTSSFSNYSEGLLVDTAEAVTKMHALQLLEIWNFEAGPADVFRYERLDRYQGRIIWQSTEDREISSVVEMSWKDLLRTGQSGFDAKCSSFPMKLKSLQDLLPHLKLGEQILRNFI</sequence>
<proteinExistence type="predicted"/>
<evidence type="ECO:0000259" key="4">
    <source>
        <dbReference type="PROSITE" id="PS50048"/>
    </source>
</evidence>
<dbReference type="Gene3D" id="4.10.240.10">
    <property type="entry name" value="Zn(2)-C6 fungal-type DNA-binding domain"/>
    <property type="match status" value="1"/>
</dbReference>
<dbReference type="PROSITE" id="PS50048">
    <property type="entry name" value="ZN2_CY6_FUNGAL_2"/>
    <property type="match status" value="1"/>
</dbReference>
<dbReference type="OrthoDB" id="2740448at2759"/>
<evidence type="ECO:0000256" key="3">
    <source>
        <dbReference type="SAM" id="MobiDB-lite"/>
    </source>
</evidence>
<dbReference type="InterPro" id="IPR001138">
    <property type="entry name" value="Zn2Cys6_DnaBD"/>
</dbReference>
<keyword evidence="1" id="KW-0539">Nucleus</keyword>
<evidence type="ECO:0000256" key="2">
    <source>
        <dbReference type="SAM" id="Coils"/>
    </source>
</evidence>
<evidence type="ECO:0000313" key="6">
    <source>
        <dbReference type="Proteomes" id="UP000530670"/>
    </source>
</evidence>
<evidence type="ECO:0000256" key="1">
    <source>
        <dbReference type="ARBA" id="ARBA00023242"/>
    </source>
</evidence>
<protein>
    <submittedName>
        <fullName evidence="5">Regulatory CAT8</fullName>
    </submittedName>
</protein>
<dbReference type="GeneID" id="59307430"/>
<dbReference type="PANTHER" id="PTHR47256">
    <property type="entry name" value="ZN(II)2CYS6 TRANSCRIPTION FACTOR (EUROFUNG)-RELATED"/>
    <property type="match status" value="1"/>
</dbReference>
<feature type="domain" description="Zn(2)-C6 fungal-type" evidence="4">
    <location>
        <begin position="193"/>
        <end position="223"/>
    </location>
</feature>
<dbReference type="Pfam" id="PF00172">
    <property type="entry name" value="Zn_clus"/>
    <property type="match status" value="1"/>
</dbReference>
<dbReference type="RefSeq" id="XP_037204569.1">
    <property type="nucleotide sequence ID" value="XM_037355160.1"/>
</dbReference>
<accession>A0A8H5RBU9</accession>
<name>A0A8H5RBU9_9HYPO</name>
<dbReference type="GO" id="GO:0000981">
    <property type="term" value="F:DNA-binding transcription factor activity, RNA polymerase II-specific"/>
    <property type="evidence" value="ECO:0007669"/>
    <property type="project" value="InterPro"/>
</dbReference>
<dbReference type="GO" id="GO:0008270">
    <property type="term" value="F:zinc ion binding"/>
    <property type="evidence" value="ECO:0007669"/>
    <property type="project" value="InterPro"/>
</dbReference>
<dbReference type="SMART" id="SM00066">
    <property type="entry name" value="GAL4"/>
    <property type="match status" value="1"/>
</dbReference>
<organism evidence="5 6">
    <name type="scientific">Fusarium tjaetaba</name>
    <dbReference type="NCBI Taxonomy" id="1567544"/>
    <lineage>
        <taxon>Eukaryota</taxon>
        <taxon>Fungi</taxon>
        <taxon>Dikarya</taxon>
        <taxon>Ascomycota</taxon>
        <taxon>Pezizomycotina</taxon>
        <taxon>Sordariomycetes</taxon>
        <taxon>Hypocreomycetidae</taxon>
        <taxon>Hypocreales</taxon>
        <taxon>Nectriaceae</taxon>
        <taxon>Fusarium</taxon>
        <taxon>Fusarium fujikuroi species complex</taxon>
    </lineage>
</organism>
<dbReference type="EMBL" id="JAAQRI010000179">
    <property type="protein sequence ID" value="KAF5629983.1"/>
    <property type="molecule type" value="Genomic_DNA"/>
</dbReference>
<dbReference type="PANTHER" id="PTHR47256:SF1">
    <property type="entry name" value="ZN(II)2CYS6 TRANSCRIPTION FACTOR (EUROFUNG)"/>
    <property type="match status" value="1"/>
</dbReference>
<keyword evidence="6" id="KW-1185">Reference proteome</keyword>